<dbReference type="RefSeq" id="WP_193719079.1">
    <property type="nucleotide sequence ID" value="NZ_JACSPN010000005.1"/>
</dbReference>
<evidence type="ECO:0000313" key="3">
    <source>
        <dbReference type="Proteomes" id="UP000822993"/>
    </source>
</evidence>
<feature type="compositionally biased region" description="Polar residues" evidence="1">
    <location>
        <begin position="1"/>
        <end position="12"/>
    </location>
</feature>
<dbReference type="Proteomes" id="UP000822993">
    <property type="component" value="Unassembled WGS sequence"/>
</dbReference>
<dbReference type="AlphaFoldDB" id="A0A9D5UFT3"/>
<organism evidence="2 3">
    <name type="scientific">Oerskovia douganii</name>
    <dbReference type="NCBI Taxonomy" id="2762210"/>
    <lineage>
        <taxon>Bacteria</taxon>
        <taxon>Bacillati</taxon>
        <taxon>Actinomycetota</taxon>
        <taxon>Actinomycetes</taxon>
        <taxon>Micrococcales</taxon>
        <taxon>Cellulomonadaceae</taxon>
        <taxon>Oerskovia</taxon>
    </lineage>
</organism>
<sequence length="95" mass="10021">MSTLASSPSWPSTLDAADPRPELQRAADQAAQAVALVRRSADVAWKGKASDGYRDLVADAVDALRRADIEADRAVGAAVRYLRAVDAANAEASLR</sequence>
<dbReference type="EMBL" id="JACSPN010000005">
    <property type="protein sequence ID" value="MBE7699777.1"/>
    <property type="molecule type" value="Genomic_DNA"/>
</dbReference>
<feature type="region of interest" description="Disordered" evidence="1">
    <location>
        <begin position="1"/>
        <end position="25"/>
    </location>
</feature>
<evidence type="ECO:0000256" key="1">
    <source>
        <dbReference type="SAM" id="MobiDB-lite"/>
    </source>
</evidence>
<accession>A0A9D5UFT3</accession>
<evidence type="ECO:0000313" key="2">
    <source>
        <dbReference type="EMBL" id="MBE7699777.1"/>
    </source>
</evidence>
<comment type="caution">
    <text evidence="2">The sequence shown here is derived from an EMBL/GenBank/DDBJ whole genome shotgun (WGS) entry which is preliminary data.</text>
</comment>
<name>A0A9D5UFT3_9CELL</name>
<keyword evidence="3" id="KW-1185">Reference proteome</keyword>
<proteinExistence type="predicted"/>
<reference evidence="2 3" key="1">
    <citation type="submission" date="2020-08" db="EMBL/GenBank/DDBJ databases">
        <title>A Genomic Blueprint of the Chicken Gut Microbiome.</title>
        <authorList>
            <person name="Gilroy R."/>
            <person name="Ravi A."/>
            <person name="Getino M."/>
            <person name="Pursley I."/>
            <person name="Horton D.L."/>
            <person name="Alikhan N.-F."/>
            <person name="Baker D."/>
            <person name="Gharbi K."/>
            <person name="Hall N."/>
            <person name="Watson M."/>
            <person name="Adriaenssens E.M."/>
            <person name="Foster-Nyarko E."/>
            <person name="Jarju S."/>
            <person name="Secka A."/>
            <person name="Antonio M."/>
            <person name="Oren A."/>
            <person name="Chaudhuri R."/>
            <person name="La Ragione R.M."/>
            <person name="Hildebrand F."/>
            <person name="Pallen M.J."/>
        </authorList>
    </citation>
    <scope>NUCLEOTIDE SEQUENCE [LARGE SCALE GENOMIC DNA]</scope>
    <source>
        <strain evidence="2 3">Sa1BUA8</strain>
    </source>
</reference>
<protein>
    <submittedName>
        <fullName evidence="2">Uncharacterized protein</fullName>
    </submittedName>
</protein>
<gene>
    <name evidence="2" type="ORF">H9623_05560</name>
</gene>